<dbReference type="Pfam" id="PF00440">
    <property type="entry name" value="TetR_N"/>
    <property type="match status" value="1"/>
</dbReference>
<dbReference type="PANTHER" id="PTHR30055">
    <property type="entry name" value="HTH-TYPE TRANSCRIPTIONAL REGULATOR RUTR"/>
    <property type="match status" value="1"/>
</dbReference>
<sequence length="225" mass="24794">MSDNPERRPDGTRMQILRAAAQQLAREPYGRVSLDRVLEIANVTKGALYFHFRSKHDLAIAIVENHAEARAETFSEAFAQSRPGLESMIELSYRIGSDDVGDDMARAALNLLEALGRFDGLQSKVLDGWITAFTDLARRAADDGDIANGVDPAHVARLVVSLYLGLRQTGNLDDPVAFTCDLEALWLLILPGFANPDRLPYLKGFVERRTARAIKNAASRSTDVL</sequence>
<keyword evidence="7" id="KW-1185">Reference proteome</keyword>
<gene>
    <name evidence="6" type="ORF">MARA_20930</name>
</gene>
<geneLocation type="plasmid" evidence="7">
    <name>pjcm18538 dna</name>
</geneLocation>
<proteinExistence type="predicted"/>
<dbReference type="EMBL" id="AP022593">
    <property type="protein sequence ID" value="BBY48625.1"/>
    <property type="molecule type" value="Genomic_DNA"/>
</dbReference>
<dbReference type="PANTHER" id="PTHR30055:SF234">
    <property type="entry name" value="HTH-TYPE TRANSCRIPTIONAL REGULATOR BETI"/>
    <property type="match status" value="1"/>
</dbReference>
<feature type="domain" description="HTH tetR-type" evidence="5">
    <location>
        <begin position="10"/>
        <end position="70"/>
    </location>
</feature>
<dbReference type="PRINTS" id="PR00455">
    <property type="entry name" value="HTHTETR"/>
</dbReference>
<keyword evidence="3" id="KW-0804">Transcription</keyword>
<keyword evidence="2 4" id="KW-0238">DNA-binding</keyword>
<organism evidence="6 7">
    <name type="scientific">Mycolicibacterium arabiense</name>
    <dbReference type="NCBI Taxonomy" id="1286181"/>
    <lineage>
        <taxon>Bacteria</taxon>
        <taxon>Bacillati</taxon>
        <taxon>Actinomycetota</taxon>
        <taxon>Actinomycetes</taxon>
        <taxon>Mycobacteriales</taxon>
        <taxon>Mycobacteriaceae</taxon>
        <taxon>Mycolicibacterium</taxon>
    </lineage>
</organism>
<name>A0A7I7RY13_9MYCO</name>
<evidence type="ECO:0000313" key="7">
    <source>
        <dbReference type="Proteomes" id="UP000467428"/>
    </source>
</evidence>
<reference evidence="6 7" key="1">
    <citation type="journal article" date="2019" name="Emerg. Microbes Infect.">
        <title>Comprehensive subspecies identification of 175 nontuberculous mycobacteria species based on 7547 genomic profiles.</title>
        <authorList>
            <person name="Matsumoto Y."/>
            <person name="Kinjo T."/>
            <person name="Motooka D."/>
            <person name="Nabeya D."/>
            <person name="Jung N."/>
            <person name="Uechi K."/>
            <person name="Horii T."/>
            <person name="Iida T."/>
            <person name="Fujita J."/>
            <person name="Nakamura S."/>
        </authorList>
    </citation>
    <scope>NUCLEOTIDE SEQUENCE [LARGE SCALE GENOMIC DNA]</scope>
    <source>
        <strain evidence="6 7">JCM 18538</strain>
    </source>
</reference>
<dbReference type="GO" id="GO:0000976">
    <property type="term" value="F:transcription cis-regulatory region binding"/>
    <property type="evidence" value="ECO:0007669"/>
    <property type="project" value="TreeGrafter"/>
</dbReference>
<dbReference type="Proteomes" id="UP000467428">
    <property type="component" value="Chromosome"/>
</dbReference>
<dbReference type="InterPro" id="IPR050109">
    <property type="entry name" value="HTH-type_TetR-like_transc_reg"/>
</dbReference>
<dbReference type="InterPro" id="IPR001647">
    <property type="entry name" value="HTH_TetR"/>
</dbReference>
<dbReference type="PROSITE" id="PS50977">
    <property type="entry name" value="HTH_TETR_2"/>
    <property type="match status" value="1"/>
</dbReference>
<dbReference type="InterPro" id="IPR009057">
    <property type="entry name" value="Homeodomain-like_sf"/>
</dbReference>
<evidence type="ECO:0000256" key="3">
    <source>
        <dbReference type="ARBA" id="ARBA00023163"/>
    </source>
</evidence>
<accession>A0A7I7RY13</accession>
<feature type="DNA-binding region" description="H-T-H motif" evidence="4">
    <location>
        <begin position="33"/>
        <end position="52"/>
    </location>
</feature>
<dbReference type="Gene3D" id="1.10.357.10">
    <property type="entry name" value="Tetracycline Repressor, domain 2"/>
    <property type="match status" value="1"/>
</dbReference>
<evidence type="ECO:0000256" key="1">
    <source>
        <dbReference type="ARBA" id="ARBA00023015"/>
    </source>
</evidence>
<dbReference type="GO" id="GO:0003700">
    <property type="term" value="F:DNA-binding transcription factor activity"/>
    <property type="evidence" value="ECO:0007669"/>
    <property type="project" value="TreeGrafter"/>
</dbReference>
<dbReference type="RefSeq" id="WP_163918379.1">
    <property type="nucleotide sequence ID" value="NZ_AP022593.1"/>
</dbReference>
<dbReference type="InterPro" id="IPR036271">
    <property type="entry name" value="Tet_transcr_reg_TetR-rel_C_sf"/>
</dbReference>
<evidence type="ECO:0000259" key="5">
    <source>
        <dbReference type="PROSITE" id="PS50977"/>
    </source>
</evidence>
<evidence type="ECO:0000256" key="4">
    <source>
        <dbReference type="PROSITE-ProRule" id="PRU00335"/>
    </source>
</evidence>
<keyword evidence="1" id="KW-0805">Transcription regulation</keyword>
<dbReference type="KEGG" id="marz:MARA_20930"/>
<evidence type="ECO:0000313" key="6">
    <source>
        <dbReference type="EMBL" id="BBY48625.1"/>
    </source>
</evidence>
<dbReference type="SUPFAM" id="SSF48498">
    <property type="entry name" value="Tetracyclin repressor-like, C-terminal domain"/>
    <property type="match status" value="1"/>
</dbReference>
<protein>
    <submittedName>
        <fullName evidence="6">TetR family transcriptional regulator</fullName>
    </submittedName>
</protein>
<evidence type="ECO:0000256" key="2">
    <source>
        <dbReference type="ARBA" id="ARBA00023125"/>
    </source>
</evidence>
<dbReference type="AlphaFoldDB" id="A0A7I7RY13"/>
<dbReference type="SUPFAM" id="SSF46689">
    <property type="entry name" value="Homeodomain-like"/>
    <property type="match status" value="1"/>
</dbReference>